<feature type="transmembrane region" description="Helical" evidence="1">
    <location>
        <begin position="90"/>
        <end position="107"/>
    </location>
</feature>
<keyword evidence="1" id="KW-1133">Transmembrane helix</keyword>
<gene>
    <name evidence="2" type="ORF">COT87_02625</name>
</gene>
<evidence type="ECO:0000313" key="3">
    <source>
        <dbReference type="Proteomes" id="UP000230796"/>
    </source>
</evidence>
<comment type="caution">
    <text evidence="2">The sequence shown here is derived from an EMBL/GenBank/DDBJ whole genome shotgun (WGS) entry which is preliminary data.</text>
</comment>
<organism evidence="2 3">
    <name type="scientific">Candidatus Collierbacteria bacterium CG10_big_fil_rev_8_21_14_0_10_44_9</name>
    <dbReference type="NCBI Taxonomy" id="1974535"/>
    <lineage>
        <taxon>Bacteria</taxon>
        <taxon>Candidatus Collieribacteriota</taxon>
    </lineage>
</organism>
<name>A0A2H0VIC9_9BACT</name>
<dbReference type="EMBL" id="PFAF01000051">
    <property type="protein sequence ID" value="PIR98857.1"/>
    <property type="molecule type" value="Genomic_DNA"/>
</dbReference>
<keyword evidence="1" id="KW-0472">Membrane</keyword>
<accession>A0A2H0VIC9</accession>
<keyword evidence="1" id="KW-0812">Transmembrane</keyword>
<dbReference type="AlphaFoldDB" id="A0A2H0VIC9"/>
<feature type="transmembrane region" description="Helical" evidence="1">
    <location>
        <begin position="54"/>
        <end position="78"/>
    </location>
</feature>
<dbReference type="Proteomes" id="UP000230796">
    <property type="component" value="Unassembled WGS sequence"/>
</dbReference>
<evidence type="ECO:0000313" key="2">
    <source>
        <dbReference type="EMBL" id="PIR98857.1"/>
    </source>
</evidence>
<protein>
    <submittedName>
        <fullName evidence="2">Uncharacterized protein</fullName>
    </submittedName>
</protein>
<feature type="transmembrane region" description="Helical" evidence="1">
    <location>
        <begin position="119"/>
        <end position="141"/>
    </location>
</feature>
<sequence>MAIALSKEKIQALTGLHLIYSFLTLFAVNFVVLHLVNMLFPTHVVLGTYSISHWWAMCHSVLRLTLIGTAVIPLVSYYEWKQKTTFSSKQWMLTYFAVNFLAIWEITRFADNLGLGVSSLWVVILLAIVFDWAQGVSMMALGKRLK</sequence>
<proteinExistence type="predicted"/>
<evidence type="ECO:0000256" key="1">
    <source>
        <dbReference type="SAM" id="Phobius"/>
    </source>
</evidence>
<reference evidence="3" key="1">
    <citation type="submission" date="2017-09" db="EMBL/GenBank/DDBJ databases">
        <title>Depth-based differentiation of microbial function through sediment-hosted aquifers and enrichment of novel symbionts in the deep terrestrial subsurface.</title>
        <authorList>
            <person name="Probst A.J."/>
            <person name="Ladd B."/>
            <person name="Jarett J.K."/>
            <person name="Geller-Mcgrath D.E."/>
            <person name="Sieber C.M.K."/>
            <person name="Emerson J.B."/>
            <person name="Anantharaman K."/>
            <person name="Thomas B.C."/>
            <person name="Malmstrom R."/>
            <person name="Stieglmeier M."/>
            <person name="Klingl A."/>
            <person name="Woyke T."/>
            <person name="Ryan C.M."/>
            <person name="Banfield J.F."/>
        </authorList>
    </citation>
    <scope>NUCLEOTIDE SEQUENCE [LARGE SCALE GENOMIC DNA]</scope>
</reference>
<feature type="transmembrane region" description="Helical" evidence="1">
    <location>
        <begin position="12"/>
        <end position="34"/>
    </location>
</feature>